<dbReference type="Gene3D" id="3.40.50.720">
    <property type="entry name" value="NAD(P)-binding Rossmann-like Domain"/>
    <property type="match status" value="1"/>
</dbReference>
<keyword evidence="3" id="KW-1185">Reference proteome</keyword>
<evidence type="ECO:0000313" key="2">
    <source>
        <dbReference type="EMBL" id="KAK4144442.1"/>
    </source>
</evidence>
<dbReference type="SUPFAM" id="SSF51735">
    <property type="entry name" value="NAD(P)-binding Rossmann-fold domains"/>
    <property type="match status" value="1"/>
</dbReference>
<comment type="similarity">
    <text evidence="1">Belongs to the short-chain dehydrogenases/reductases (SDR) family.</text>
</comment>
<evidence type="ECO:0000256" key="1">
    <source>
        <dbReference type="ARBA" id="ARBA00006484"/>
    </source>
</evidence>
<dbReference type="Pfam" id="PF00106">
    <property type="entry name" value="adh_short"/>
    <property type="match status" value="1"/>
</dbReference>
<dbReference type="InterPro" id="IPR036291">
    <property type="entry name" value="NAD(P)-bd_dom_sf"/>
</dbReference>
<dbReference type="GeneID" id="87817063"/>
<sequence>MSPSTVPARILCVIGSGGMGLAVARRLGSGRTIFLADYSQANLDAATKALQDEGHTVEPHFVDVADFDAVQTFARAAAAAGHNETVVHTAGLSPSMAPAKRVFEVDLLGTVHVIDAFTDLIPAGSSLTCISSVSRFGLKPSPELIGHLAHAPRDKLLTTPSLLALEEGQGPNVYTDSTVAYQLSKRANYLRVQASVRAWGARGARINTVSPGVVLTALIRLEMAAFGDAVKNMIETQPVPRGGTSNDIAGVVAFLAGPDASYITGSDIVVDGGFMAANQGAYTMPERNEA</sequence>
<reference evidence="2" key="2">
    <citation type="submission" date="2023-05" db="EMBL/GenBank/DDBJ databases">
        <authorList>
            <consortium name="Lawrence Berkeley National Laboratory"/>
            <person name="Steindorff A."/>
            <person name="Hensen N."/>
            <person name="Bonometti L."/>
            <person name="Westerberg I."/>
            <person name="Brannstrom I.O."/>
            <person name="Guillou S."/>
            <person name="Cros-Aarteil S."/>
            <person name="Calhoun S."/>
            <person name="Haridas S."/>
            <person name="Kuo A."/>
            <person name="Mondo S."/>
            <person name="Pangilinan J."/>
            <person name="Riley R."/>
            <person name="Labutti K."/>
            <person name="Andreopoulos B."/>
            <person name="Lipzen A."/>
            <person name="Chen C."/>
            <person name="Yanf M."/>
            <person name="Daum C."/>
            <person name="Ng V."/>
            <person name="Clum A."/>
            <person name="Ohm R."/>
            <person name="Martin F."/>
            <person name="Silar P."/>
            <person name="Natvig D."/>
            <person name="Lalanne C."/>
            <person name="Gautier V."/>
            <person name="Ament-Velasquez S.L."/>
            <person name="Kruys A."/>
            <person name="Hutchinson M.I."/>
            <person name="Powell A.J."/>
            <person name="Barry K."/>
            <person name="Miller A.N."/>
            <person name="Grigoriev I.V."/>
            <person name="Debuchy R."/>
            <person name="Gladieux P."/>
            <person name="Thoren M.H."/>
            <person name="Johannesson H."/>
        </authorList>
    </citation>
    <scope>NUCLEOTIDE SEQUENCE</scope>
    <source>
        <strain evidence="2">CBS 141.50</strain>
    </source>
</reference>
<dbReference type="EMBL" id="MU853577">
    <property type="protein sequence ID" value="KAK4144442.1"/>
    <property type="molecule type" value="Genomic_DNA"/>
</dbReference>
<dbReference type="Pfam" id="PF13561">
    <property type="entry name" value="adh_short_C2"/>
    <property type="match status" value="1"/>
</dbReference>
<dbReference type="Proteomes" id="UP001302676">
    <property type="component" value="Unassembled WGS sequence"/>
</dbReference>
<name>A0AAN6ZN06_9PEZI</name>
<dbReference type="AlphaFoldDB" id="A0AAN6ZN06"/>
<accession>A0AAN6ZN06</accession>
<comment type="caution">
    <text evidence="2">The sequence shown here is derived from an EMBL/GenBank/DDBJ whole genome shotgun (WGS) entry which is preliminary data.</text>
</comment>
<dbReference type="PANTHER" id="PTHR43943:SF2">
    <property type="entry name" value="DEHYDROGENASE_REDUCTASE 4"/>
    <property type="match status" value="1"/>
</dbReference>
<dbReference type="PANTHER" id="PTHR43943">
    <property type="entry name" value="DEHYDROGENASE/REDUCTASE (SDR FAMILY) MEMBER 4"/>
    <property type="match status" value="1"/>
</dbReference>
<protein>
    <recommendedName>
        <fullName evidence="4">SDR family oxidoreductase</fullName>
    </recommendedName>
</protein>
<dbReference type="RefSeq" id="XP_062637813.1">
    <property type="nucleotide sequence ID" value="XM_062780450.1"/>
</dbReference>
<proteinExistence type="inferred from homology"/>
<reference evidence="2" key="1">
    <citation type="journal article" date="2023" name="Mol. Phylogenet. Evol.">
        <title>Genome-scale phylogeny and comparative genomics of the fungal order Sordariales.</title>
        <authorList>
            <person name="Hensen N."/>
            <person name="Bonometti L."/>
            <person name="Westerberg I."/>
            <person name="Brannstrom I.O."/>
            <person name="Guillou S."/>
            <person name="Cros-Aarteil S."/>
            <person name="Calhoun S."/>
            <person name="Haridas S."/>
            <person name="Kuo A."/>
            <person name="Mondo S."/>
            <person name="Pangilinan J."/>
            <person name="Riley R."/>
            <person name="LaButti K."/>
            <person name="Andreopoulos B."/>
            <person name="Lipzen A."/>
            <person name="Chen C."/>
            <person name="Yan M."/>
            <person name="Daum C."/>
            <person name="Ng V."/>
            <person name="Clum A."/>
            <person name="Steindorff A."/>
            <person name="Ohm R.A."/>
            <person name="Martin F."/>
            <person name="Silar P."/>
            <person name="Natvig D.O."/>
            <person name="Lalanne C."/>
            <person name="Gautier V."/>
            <person name="Ament-Velasquez S.L."/>
            <person name="Kruys A."/>
            <person name="Hutchinson M.I."/>
            <person name="Powell A.J."/>
            <person name="Barry K."/>
            <person name="Miller A.N."/>
            <person name="Grigoriev I.V."/>
            <person name="Debuchy R."/>
            <person name="Gladieux P."/>
            <person name="Hiltunen Thoren M."/>
            <person name="Johannesson H."/>
        </authorList>
    </citation>
    <scope>NUCLEOTIDE SEQUENCE</scope>
    <source>
        <strain evidence="2">CBS 141.50</strain>
    </source>
</reference>
<dbReference type="PRINTS" id="PR00081">
    <property type="entry name" value="GDHRDH"/>
</dbReference>
<gene>
    <name evidence="2" type="ORF">C8A04DRAFT_27901</name>
</gene>
<evidence type="ECO:0000313" key="3">
    <source>
        <dbReference type="Proteomes" id="UP001302676"/>
    </source>
</evidence>
<evidence type="ECO:0008006" key="4">
    <source>
        <dbReference type="Google" id="ProtNLM"/>
    </source>
</evidence>
<dbReference type="InterPro" id="IPR002347">
    <property type="entry name" value="SDR_fam"/>
</dbReference>
<organism evidence="2 3">
    <name type="scientific">Dichotomopilus funicola</name>
    <dbReference type="NCBI Taxonomy" id="1934379"/>
    <lineage>
        <taxon>Eukaryota</taxon>
        <taxon>Fungi</taxon>
        <taxon>Dikarya</taxon>
        <taxon>Ascomycota</taxon>
        <taxon>Pezizomycotina</taxon>
        <taxon>Sordariomycetes</taxon>
        <taxon>Sordariomycetidae</taxon>
        <taxon>Sordariales</taxon>
        <taxon>Chaetomiaceae</taxon>
        <taxon>Dichotomopilus</taxon>
    </lineage>
</organism>